<keyword evidence="3" id="KW-1185">Reference proteome</keyword>
<feature type="compositionally biased region" description="Pro residues" evidence="1">
    <location>
        <begin position="201"/>
        <end position="215"/>
    </location>
</feature>
<protein>
    <recommendedName>
        <fullName evidence="4">Metallo-beta-lactamase domain-containing protein</fullName>
    </recommendedName>
</protein>
<organism evidence="2 3">
    <name type="scientific">Steinernema carpocapsae</name>
    <name type="common">Entomopathogenic nematode</name>
    <dbReference type="NCBI Taxonomy" id="34508"/>
    <lineage>
        <taxon>Eukaryota</taxon>
        <taxon>Metazoa</taxon>
        <taxon>Ecdysozoa</taxon>
        <taxon>Nematoda</taxon>
        <taxon>Chromadorea</taxon>
        <taxon>Rhabditida</taxon>
        <taxon>Tylenchina</taxon>
        <taxon>Panagrolaimomorpha</taxon>
        <taxon>Strongyloidoidea</taxon>
        <taxon>Steinernematidae</taxon>
        <taxon>Steinernema</taxon>
    </lineage>
</organism>
<dbReference type="PRINTS" id="PR01217">
    <property type="entry name" value="PRICHEXTENSN"/>
</dbReference>
<reference evidence="2 3" key="1">
    <citation type="journal article" date="2015" name="Genome Biol.">
        <title>Comparative genomics of Steinernema reveals deeply conserved gene regulatory networks.</title>
        <authorList>
            <person name="Dillman A.R."/>
            <person name="Macchietto M."/>
            <person name="Porter C.F."/>
            <person name="Rogers A."/>
            <person name="Williams B."/>
            <person name="Antoshechkin I."/>
            <person name="Lee M.M."/>
            <person name="Goodwin Z."/>
            <person name="Lu X."/>
            <person name="Lewis E.E."/>
            <person name="Goodrich-Blair H."/>
            <person name="Stock S.P."/>
            <person name="Adams B.J."/>
            <person name="Sternberg P.W."/>
            <person name="Mortazavi A."/>
        </authorList>
    </citation>
    <scope>NUCLEOTIDE SEQUENCE [LARGE SCALE GENOMIC DNA]</scope>
    <source>
        <strain evidence="2 3">ALL</strain>
    </source>
</reference>
<dbReference type="AlphaFoldDB" id="A0A4U5NC42"/>
<feature type="region of interest" description="Disordered" evidence="1">
    <location>
        <begin position="103"/>
        <end position="169"/>
    </location>
</feature>
<gene>
    <name evidence="2" type="ORF">L596_014501</name>
</gene>
<sequence>MRLTQNVELWNTPGHTAQDLSVIVRNVPCCGTVAVVGDLIYSEHDVFNYTEWYYDAWNPKIGLNNRNKVICCVDWIVPGHGKMFKVTQEMRYRANCTGGFVPTTTLPPPSTAQPTWTWTWDPTSTAPTTTTVDPTTPTITPSTTTTSTTTTATTTTTTPAPTTPEPTTTTLEHTTASKYITVDYHWNNRINDVPTESTTLPTPPPTTTTPAPPAPVRVVAPVPPPLSYVAAPPTHLGYFAPCALTTIHPCPAAFLAPSANSNQLLYPVLQQLVDYAEPGSRAVPTHASGYFNLIGKAFKKFAGDHRITAEISPKMAK</sequence>
<dbReference type="Gene3D" id="3.60.15.10">
    <property type="entry name" value="Ribonuclease Z/Hydroxyacylglutathione hydrolase-like"/>
    <property type="match status" value="1"/>
</dbReference>
<accession>A0A4U5NC42</accession>
<evidence type="ECO:0000313" key="3">
    <source>
        <dbReference type="Proteomes" id="UP000298663"/>
    </source>
</evidence>
<reference evidence="2 3" key="2">
    <citation type="journal article" date="2019" name="G3 (Bethesda)">
        <title>Hybrid Assembly of the Genome of the Entomopathogenic Nematode Steinernema carpocapsae Identifies the X-Chromosome.</title>
        <authorList>
            <person name="Serra L."/>
            <person name="Macchietto M."/>
            <person name="Macias-Munoz A."/>
            <person name="McGill C.J."/>
            <person name="Rodriguez I.M."/>
            <person name="Rodriguez B."/>
            <person name="Murad R."/>
            <person name="Mortazavi A."/>
        </authorList>
    </citation>
    <scope>NUCLEOTIDE SEQUENCE [LARGE SCALE GENOMIC DNA]</scope>
    <source>
        <strain evidence="2 3">ALL</strain>
    </source>
</reference>
<name>A0A4U5NC42_STECR</name>
<evidence type="ECO:0008006" key="4">
    <source>
        <dbReference type="Google" id="ProtNLM"/>
    </source>
</evidence>
<proteinExistence type="predicted"/>
<dbReference type="PANTHER" id="PTHR23200:SF39">
    <property type="entry name" value="PROTEIN CBG14679"/>
    <property type="match status" value="1"/>
</dbReference>
<evidence type="ECO:0000313" key="2">
    <source>
        <dbReference type="EMBL" id="TKR80427.1"/>
    </source>
</evidence>
<dbReference type="Proteomes" id="UP000298663">
    <property type="component" value="Unassembled WGS sequence"/>
</dbReference>
<dbReference type="PANTHER" id="PTHR23200">
    <property type="entry name" value="METALLO-BETA-LACTAMASE DOMAIN-CONTAINING PROTEIN 1"/>
    <property type="match status" value="1"/>
</dbReference>
<feature type="region of interest" description="Disordered" evidence="1">
    <location>
        <begin position="194"/>
        <end position="215"/>
    </location>
</feature>
<evidence type="ECO:0000256" key="1">
    <source>
        <dbReference type="SAM" id="MobiDB-lite"/>
    </source>
</evidence>
<feature type="compositionally biased region" description="Low complexity" evidence="1">
    <location>
        <begin position="114"/>
        <end position="169"/>
    </location>
</feature>
<dbReference type="SUPFAM" id="SSF56281">
    <property type="entry name" value="Metallo-hydrolase/oxidoreductase"/>
    <property type="match status" value="1"/>
</dbReference>
<dbReference type="EMBL" id="AZBU02000004">
    <property type="protein sequence ID" value="TKR80427.1"/>
    <property type="molecule type" value="Genomic_DNA"/>
</dbReference>
<dbReference type="OrthoDB" id="5869257at2759"/>
<dbReference type="InterPro" id="IPR036866">
    <property type="entry name" value="RibonucZ/Hydroxyglut_hydro"/>
</dbReference>
<dbReference type="InterPro" id="IPR039344">
    <property type="entry name" value="MBLAC1"/>
</dbReference>
<comment type="caution">
    <text evidence="2">The sequence shown here is derived from an EMBL/GenBank/DDBJ whole genome shotgun (WGS) entry which is preliminary data.</text>
</comment>